<dbReference type="EMBL" id="ARYC01024626">
    <property type="protein sequence ID" value="KEJ82385.1"/>
    <property type="molecule type" value="Genomic_DNA"/>
</dbReference>
<gene>
    <name evidence="2" type="ORF">OXYTRIMIC_594</name>
</gene>
<evidence type="ECO:0008006" key="4">
    <source>
        <dbReference type="Google" id="ProtNLM"/>
    </source>
</evidence>
<evidence type="ECO:0000313" key="2">
    <source>
        <dbReference type="EMBL" id="KEJ82385.1"/>
    </source>
</evidence>
<protein>
    <recommendedName>
        <fullName evidence="4">Transmembrane protein</fullName>
    </recommendedName>
</protein>
<sequence>MNQEIDSIKRFLGFSISNKIKMRAFMEIIKQNQKSSQIVVCFVCLGFRDQGWKGLSHSFCIFMIFLLVQQNQFAFFVMKSFLYSSFLILLLLCLLVQVKVQGIELLSINSKL</sequence>
<reference evidence="3" key="1">
    <citation type="journal article" date="2014" name="Cell">
        <title>The Architecture of a Scrambled Genome Reveals Massive Levels of Genomic Rearrangement during Development.</title>
        <authorList>
            <person name="Chen X."/>
            <person name="Bracht J.R."/>
            <person name="Goldman A.D."/>
            <person name="Dolzhenko E."/>
            <person name="Clay D.M."/>
            <person name="Swart E.C."/>
            <person name="Perlman D.H."/>
            <person name="Doak T.G."/>
            <person name="Stuart A."/>
            <person name="Amemiya C.T."/>
            <person name="Sebra R.P."/>
            <person name="Landweber L.F."/>
        </authorList>
    </citation>
    <scope>NUCLEOTIDE SEQUENCE [LARGE SCALE GENOMIC DNA]</scope>
    <source>
        <strain evidence="3">JRB310</strain>
    </source>
</reference>
<dbReference type="AlphaFoldDB" id="A0A073HYQ7"/>
<accession>A0A073HYQ7</accession>
<proteinExistence type="predicted"/>
<feature type="transmembrane region" description="Helical" evidence="1">
    <location>
        <begin position="55"/>
        <end position="75"/>
    </location>
</feature>
<feature type="transmembrane region" description="Helical" evidence="1">
    <location>
        <begin position="81"/>
        <end position="98"/>
    </location>
</feature>
<comment type="caution">
    <text evidence="2">The sequence shown here is derived from an EMBL/GenBank/DDBJ whole genome shotgun (WGS) entry which is preliminary data.</text>
</comment>
<name>A0A073HYQ7_9SPIT</name>
<keyword evidence="1" id="KW-0812">Transmembrane</keyword>
<keyword evidence="1" id="KW-1133">Transmembrane helix</keyword>
<dbReference type="Proteomes" id="UP000053232">
    <property type="component" value="Unassembled WGS sequence"/>
</dbReference>
<keyword evidence="3" id="KW-1185">Reference proteome</keyword>
<evidence type="ECO:0000313" key="3">
    <source>
        <dbReference type="Proteomes" id="UP000053232"/>
    </source>
</evidence>
<evidence type="ECO:0000256" key="1">
    <source>
        <dbReference type="SAM" id="Phobius"/>
    </source>
</evidence>
<keyword evidence="1" id="KW-0472">Membrane</keyword>
<organism evidence="2 3">
    <name type="scientific">Oxytricha trifallax</name>
    <dbReference type="NCBI Taxonomy" id="1172189"/>
    <lineage>
        <taxon>Eukaryota</taxon>
        <taxon>Sar</taxon>
        <taxon>Alveolata</taxon>
        <taxon>Ciliophora</taxon>
        <taxon>Intramacronucleata</taxon>
        <taxon>Spirotrichea</taxon>
        <taxon>Stichotrichia</taxon>
        <taxon>Sporadotrichida</taxon>
        <taxon>Oxytrichidae</taxon>
        <taxon>Oxytrichinae</taxon>
        <taxon>Oxytricha</taxon>
    </lineage>
</organism>